<organism evidence="2 3">
    <name type="scientific">Geodermatophilus obscurus (strain ATCC 25078 / DSM 43160 / JCM 3152 / CCUG 61914 / KCC A-0152 / KCTC 9177 / NBRC 13315 / NRRL B-3577 / G-20)</name>
    <dbReference type="NCBI Taxonomy" id="526225"/>
    <lineage>
        <taxon>Bacteria</taxon>
        <taxon>Bacillati</taxon>
        <taxon>Actinomycetota</taxon>
        <taxon>Actinomycetes</taxon>
        <taxon>Geodermatophilales</taxon>
        <taxon>Geodermatophilaceae</taxon>
        <taxon>Geodermatophilus</taxon>
    </lineage>
</organism>
<dbReference type="AlphaFoldDB" id="D2SAH9"/>
<dbReference type="Proteomes" id="UP000001382">
    <property type="component" value="Chromosome"/>
</dbReference>
<sequence length="42" mass="4149">MPVGSAGAALVVEAPVVSGRGADRDTSPLISDPINAMTATPR</sequence>
<reference evidence="2 3" key="1">
    <citation type="journal article" date="2010" name="Stand. Genomic Sci.">
        <title>Complete genome sequence of Geodermatophilus obscurus type strain (G-20).</title>
        <authorList>
            <person name="Ivanova N."/>
            <person name="Sikorski J."/>
            <person name="Jando M."/>
            <person name="Munk C."/>
            <person name="Lapidus A."/>
            <person name="Glavina Del Rio T."/>
            <person name="Copeland A."/>
            <person name="Tice H."/>
            <person name="Cheng J.-F."/>
            <person name="Lucas S."/>
            <person name="Chen F."/>
            <person name="Nolan M."/>
            <person name="Bruce D."/>
            <person name="Goodwin L."/>
            <person name="Pitluck S."/>
            <person name="Mavromatis K."/>
            <person name="Mikhailova N."/>
            <person name="Pati A."/>
            <person name="Chen A."/>
            <person name="Palaniappan K."/>
            <person name="Land M."/>
            <person name="Hauser L."/>
            <person name="Chang Y.-J."/>
            <person name="Jeffries C.D."/>
            <person name="Meincke L."/>
            <person name="Brettin T."/>
            <person name="Detter J.C."/>
            <person name="Detter J.C."/>
            <person name="Rohde M."/>
            <person name="Goeker M."/>
            <person name="Bristow J."/>
            <person name="Eisen J.A."/>
            <person name="Markowitz V."/>
            <person name="Hugenholtz P."/>
            <person name="Kyrpides N.C."/>
            <person name="Klenk H.-P."/>
        </authorList>
    </citation>
    <scope>NUCLEOTIDE SEQUENCE [LARGE SCALE GENOMIC DNA]</scope>
    <source>
        <strain evidence="3">ATCC 25078 / DSM 43160 / JCM 3152 / KCC A-0152 / KCTC 9177 / NBRC 13315 / NRRL B-3577 / G-20</strain>
    </source>
</reference>
<evidence type="ECO:0000256" key="1">
    <source>
        <dbReference type="SAM" id="MobiDB-lite"/>
    </source>
</evidence>
<accession>D2SAH9</accession>
<evidence type="ECO:0000313" key="3">
    <source>
        <dbReference type="Proteomes" id="UP000001382"/>
    </source>
</evidence>
<keyword evidence="3" id="KW-1185">Reference proteome</keyword>
<reference evidence="3" key="2">
    <citation type="submission" date="2010-01" db="EMBL/GenBank/DDBJ databases">
        <title>The complete genome of Geodermatophilus obscurus DSM 43160.</title>
        <authorList>
            <consortium name="US DOE Joint Genome Institute (JGI-PGF)"/>
            <person name="Lucas S."/>
            <person name="Copeland A."/>
            <person name="Lapidus A."/>
            <person name="Glavina del Rio T."/>
            <person name="Dalin E."/>
            <person name="Tice H."/>
            <person name="Bruce D."/>
            <person name="Goodwin L."/>
            <person name="Pitluck S."/>
            <person name="Kyrpides N."/>
            <person name="Mavromatis K."/>
            <person name="Ivanova N."/>
            <person name="Munk A.C."/>
            <person name="Brettin T."/>
            <person name="Detter J.C."/>
            <person name="Han C."/>
            <person name="Larimer F."/>
            <person name="Land M."/>
            <person name="Hauser L."/>
            <person name="Markowitz V."/>
            <person name="Cheng J.-F."/>
            <person name="Hugenholtz P."/>
            <person name="Woyke T."/>
            <person name="Wu D."/>
            <person name="Jando M."/>
            <person name="Schneider S."/>
            <person name="Klenk H.-P."/>
            <person name="Eisen J.A."/>
        </authorList>
    </citation>
    <scope>NUCLEOTIDE SEQUENCE [LARGE SCALE GENOMIC DNA]</scope>
    <source>
        <strain evidence="3">ATCC 25078 / DSM 43160 / JCM 3152 / KCC A-0152 / KCTC 9177 / NBRC 13315 / NRRL B-3577 / G-20</strain>
    </source>
</reference>
<feature type="region of interest" description="Disordered" evidence="1">
    <location>
        <begin position="19"/>
        <end position="42"/>
    </location>
</feature>
<proteinExistence type="predicted"/>
<dbReference type="EMBL" id="CP001867">
    <property type="protein sequence ID" value="ADB73908.1"/>
    <property type="molecule type" value="Genomic_DNA"/>
</dbReference>
<dbReference type="KEGG" id="gob:Gobs_1149"/>
<protein>
    <submittedName>
        <fullName evidence="2">Uncharacterized protein</fullName>
    </submittedName>
</protein>
<evidence type="ECO:0000313" key="2">
    <source>
        <dbReference type="EMBL" id="ADB73908.1"/>
    </source>
</evidence>
<dbReference type="HOGENOM" id="CLU_3252124_0_0_11"/>
<name>D2SAH9_GEOOG</name>
<gene>
    <name evidence="2" type="ordered locus">Gobs_1149</name>
</gene>